<accession>A0A1G8E5H2</accession>
<dbReference type="Gene3D" id="3.10.590.10">
    <property type="entry name" value="ph1033 like domains"/>
    <property type="match status" value="1"/>
</dbReference>
<dbReference type="Pfam" id="PF01878">
    <property type="entry name" value="EVE"/>
    <property type="match status" value="1"/>
</dbReference>
<dbReference type="HAMAP" id="MF_00771">
    <property type="entry name" value="UPF0310"/>
    <property type="match status" value="1"/>
</dbReference>
<dbReference type="Proteomes" id="UP000199705">
    <property type="component" value="Unassembled WGS sequence"/>
</dbReference>
<dbReference type="STRING" id="551996.SAMN05192573_111120"/>
<dbReference type="InterPro" id="IPR022996">
    <property type="entry name" value="UPF0310"/>
</dbReference>
<dbReference type="AlphaFoldDB" id="A0A1G8E5H2"/>
<evidence type="ECO:0000313" key="3">
    <source>
        <dbReference type="EMBL" id="SDH65153.1"/>
    </source>
</evidence>
<gene>
    <name evidence="3" type="ORF">SAMN05192573_111120</name>
</gene>
<evidence type="ECO:0000256" key="1">
    <source>
        <dbReference type="HAMAP-Rule" id="MF_00771"/>
    </source>
</evidence>
<name>A0A1G8E5H2_9SPHI</name>
<keyword evidence="4" id="KW-1185">Reference proteome</keyword>
<dbReference type="RefSeq" id="WP_091171346.1">
    <property type="nucleotide sequence ID" value="NZ_CP071878.2"/>
</dbReference>
<protein>
    <recommendedName>
        <fullName evidence="1">UPF0310 protein SAMN05192573_111120</fullName>
    </recommendedName>
</protein>
<reference evidence="4" key="1">
    <citation type="submission" date="2016-10" db="EMBL/GenBank/DDBJ databases">
        <authorList>
            <person name="Varghese N."/>
            <person name="Submissions S."/>
        </authorList>
    </citation>
    <scope>NUCLEOTIDE SEQUENCE [LARGE SCALE GENOMIC DNA]</scope>
    <source>
        <strain evidence="4">Gh-67</strain>
    </source>
</reference>
<comment type="similarity">
    <text evidence="1">Belongs to the UPF0310 family.</text>
</comment>
<proteinExistence type="inferred from homology"/>
<evidence type="ECO:0000259" key="2">
    <source>
        <dbReference type="Pfam" id="PF01878"/>
    </source>
</evidence>
<dbReference type="EMBL" id="FNCG01000011">
    <property type="protein sequence ID" value="SDH65153.1"/>
    <property type="molecule type" value="Genomic_DNA"/>
</dbReference>
<sequence length="151" mass="17438">MKHWIIVVSKDHIGRGISGGFIQANHGKLAPLKRMEVGDWVAVYSPKQKMNGNEPLQAFTAIGQVRDEDIYQKQMAIDFIPYRRNVNYYECAEVPIAPMIEKLDFITNKKAWGYNFRFGFFEVPGADFKKIKEQMITAKQPLLNKATLWKN</sequence>
<dbReference type="CDD" id="cd21132">
    <property type="entry name" value="EVE-like"/>
    <property type="match status" value="1"/>
</dbReference>
<dbReference type="InterPro" id="IPR002740">
    <property type="entry name" value="EVE_domain"/>
</dbReference>
<evidence type="ECO:0000313" key="4">
    <source>
        <dbReference type="Proteomes" id="UP000199705"/>
    </source>
</evidence>
<dbReference type="NCBIfam" id="NF002616">
    <property type="entry name" value="PRK02268.1-2"/>
    <property type="match status" value="1"/>
</dbReference>
<dbReference type="InterPro" id="IPR015947">
    <property type="entry name" value="PUA-like_sf"/>
</dbReference>
<feature type="domain" description="EVE" evidence="2">
    <location>
        <begin position="3"/>
        <end position="133"/>
    </location>
</feature>
<dbReference type="SUPFAM" id="SSF88697">
    <property type="entry name" value="PUA domain-like"/>
    <property type="match status" value="1"/>
</dbReference>
<organism evidence="3 4">
    <name type="scientific">Mucilaginibacter gossypii</name>
    <dbReference type="NCBI Taxonomy" id="551996"/>
    <lineage>
        <taxon>Bacteria</taxon>
        <taxon>Pseudomonadati</taxon>
        <taxon>Bacteroidota</taxon>
        <taxon>Sphingobacteriia</taxon>
        <taxon>Sphingobacteriales</taxon>
        <taxon>Sphingobacteriaceae</taxon>
        <taxon>Mucilaginibacter</taxon>
    </lineage>
</organism>